<keyword evidence="2" id="KW-1185">Reference proteome</keyword>
<dbReference type="KEGG" id="goe:108864690"/>
<dbReference type="GeneID" id="108864690"/>
<evidence type="ECO:0000259" key="1">
    <source>
        <dbReference type="Pfam" id="PF23440"/>
    </source>
</evidence>
<sequence>MERLRRAIESEVGREIERLIERRSSASTADELLERIAPSETWRRFRRKYILSTVANGNEAIYERLPRKFSMDAVVGGGGDDHHSLTSIGSISSVSTTDTVLVFSDAEFVQVCELLASDDNFDKLQGLDMLARASSVENFVRTEEWGVLEKLLRICLFDENSLIRSEVSSVYRMMICSTDDRTSLTAYSSMLKAVCSFLGRGKPSQPRRLRQAVYLLDCLNDYHKECVAHRWLRTPTHIITAFIQSTLDCLADRRVWTFLAGIDPTASWIQGWLAAAPIRGIVINEIRSRTLFVQIAVSRLADDECHKTVLLYSCCVLLHFLRYEQGRQLIDLSVAVAQENSWFTILINCIKTIFQFQPDPSLKDLCLQTVNAVSTSLSVDHQQELLHLSLSLFPKKISSDTHLEQFDWASSFLLTLVRTPINRHVIVHSVIKDPLTSETLLQIFSSIFSMKHVSVPLKNPVFYLGMRKILQSCTQILSHPMFLLQFPLTRISALALDALSLDTVLPRTLVVRMSMTSLGSALWKRGALNDSAPRIISDLCKFEGRVSETLLVTNFLQFVPPNQIQGILEKFGMHVWKRHASDDARLEALLILHSSVTNVKLILKSIGFSSIIDRDLYRDVLLLPTSKRLSDDQVIMSLTVLSVMCSSLPTYIFLQERYRLTEILRNELLKHVGDQDQYVVDEISNQIDSLISRITLVGGPSERKILGFNSSTQLKPVKKATSVSRSCRMNRDLSIDRRYFDEFLQDQRGLSRFQFDEVFSLVPANDLDELEVELNDIDALGLQLILAYNRQAQIIEYPDTVISKSWYRLQANVAPSFRSTNLQTIDFTLASLFLLCRGDPGRALTLHGMLVDRGCNFIYFPDIFEVGDTLVTASVTHTLELMVFNELPKVHFALRRANFLLRNLASFWVGQNLWNVIDLDEIATILAVCLVHGSDYLVYYCVAILRHIEPEVIRLSLEGNLALNVRLEPVLDFKASESLEFCHQLRKVYRAGMTDAIENCKP</sequence>
<feature type="domain" description="BROMI C-terminal Rab TBC-like" evidence="1">
    <location>
        <begin position="819"/>
        <end position="992"/>
    </location>
</feature>
<dbReference type="Proteomes" id="UP000694867">
    <property type="component" value="Unplaced"/>
</dbReference>
<dbReference type="AlphaFoldDB" id="A0AAJ7PAE2"/>
<reference evidence="3" key="1">
    <citation type="submission" date="2025-08" db="UniProtKB">
        <authorList>
            <consortium name="RefSeq"/>
        </authorList>
    </citation>
    <scope>IDENTIFICATION</scope>
</reference>
<dbReference type="InterPro" id="IPR055392">
    <property type="entry name" value="BROMI_C"/>
</dbReference>
<organism evidence="2 3">
    <name type="scientific">Galendromus occidentalis</name>
    <name type="common">western predatory mite</name>
    <dbReference type="NCBI Taxonomy" id="34638"/>
    <lineage>
        <taxon>Eukaryota</taxon>
        <taxon>Metazoa</taxon>
        <taxon>Ecdysozoa</taxon>
        <taxon>Arthropoda</taxon>
        <taxon>Chelicerata</taxon>
        <taxon>Arachnida</taxon>
        <taxon>Acari</taxon>
        <taxon>Parasitiformes</taxon>
        <taxon>Mesostigmata</taxon>
        <taxon>Gamasina</taxon>
        <taxon>Phytoseioidea</taxon>
        <taxon>Phytoseiidae</taxon>
        <taxon>Typhlodrominae</taxon>
        <taxon>Galendromus</taxon>
    </lineage>
</organism>
<dbReference type="Pfam" id="PF23440">
    <property type="entry name" value="BROMI_C"/>
    <property type="match status" value="1"/>
</dbReference>
<dbReference type="RefSeq" id="XP_018496322.1">
    <property type="nucleotide sequence ID" value="XM_018640806.1"/>
</dbReference>
<gene>
    <name evidence="3" type="primary">LOC108864690</name>
</gene>
<name>A0AAJ7PAE2_9ACAR</name>
<proteinExistence type="predicted"/>
<protein>
    <submittedName>
        <fullName evidence="3">Uncharacterized protein LOC108864690</fullName>
    </submittedName>
</protein>
<evidence type="ECO:0000313" key="3">
    <source>
        <dbReference type="RefSeq" id="XP_018496322.1"/>
    </source>
</evidence>
<accession>A0AAJ7PAE2</accession>
<evidence type="ECO:0000313" key="2">
    <source>
        <dbReference type="Proteomes" id="UP000694867"/>
    </source>
</evidence>